<dbReference type="GO" id="GO:0016020">
    <property type="term" value="C:membrane"/>
    <property type="evidence" value="ECO:0007669"/>
    <property type="project" value="InterPro"/>
</dbReference>
<comment type="catalytic activity">
    <reaction evidence="1">
        <text>ATP + protein L-histidine = ADP + protein N-phospho-L-histidine.</text>
        <dbReference type="EC" id="2.7.13.3"/>
    </reaction>
</comment>
<feature type="domain" description="Histidine kinase" evidence="12">
    <location>
        <begin position="590"/>
        <end position="677"/>
    </location>
</feature>
<dbReference type="InterPro" id="IPR019734">
    <property type="entry name" value="TPR_rpt"/>
</dbReference>
<dbReference type="Pfam" id="PF13424">
    <property type="entry name" value="TPR_12"/>
    <property type="match status" value="1"/>
</dbReference>
<dbReference type="Pfam" id="PF07730">
    <property type="entry name" value="HisKA_3"/>
    <property type="match status" value="1"/>
</dbReference>
<dbReference type="SMART" id="SM00387">
    <property type="entry name" value="HATPase_c"/>
    <property type="match status" value="1"/>
</dbReference>
<dbReference type="SMART" id="SM00028">
    <property type="entry name" value="TPR"/>
    <property type="match status" value="3"/>
</dbReference>
<keyword evidence="7" id="KW-0067">ATP-binding</keyword>
<sequence length="682" mass="78629">MKKTSNIYIVLLLVFVLFGCSKKNEIKNDVITSKDSLSSYLTLANNFQSSKEKREEYNRKAFNIIKLQENDSLNRVNLFRVANRYYNMDNWKDFKVTVDLVLENSVSSKDSVNIAKSYTYLGDYYSTQAISESAFLNYSNAEKIYDKLDDTYNLAKTRLSKAYLRYGENDFSGSELEVFDALRVIKGEKANDILYESYNLLGVIYNEIGEFDNAITYHNKALSSIDDDVIALQFQSKATSLNNMGLVYQNLNKHKQAKIYFQQGLEQKNLSIDKVSLYAMLLDNLAYSKSKLKESDGLPDMFYKSLKIRDSLELTTGIFLNKIHLSEYFASKKDTVKAINYSKEALELSRRTKNFRNILGGLKQLAIIEPQKASVYTKEYIHINDSLQKAERNMGEKFTRIEYETDRIQEENTSLTAQNRNLVFIFSGLAMLGLFTFVIKTQKAKNRELLFKQQQQKANEEIYNLMISQQNTIEGIRIKEKKRVAQELHDGVLGRMFGIRMNLDSLNKIHDVTAVEKRNNYLTELKSIEQDIREISHDLNREKSELINNFVAIVDNLLEEQKKTFKPKLFTSIDRTIKWELLSNSIKINLYRIIQESLQNINKYAEANTIKVELKKIEEDLFLTISDDGNGFDVKKSKKGIGLQNIQSRTVECNGTVDIKSKKGNGTIITIAVPFENKQILT</sequence>
<keyword evidence="11" id="KW-1133">Transmembrane helix</keyword>
<keyword evidence="5" id="KW-0547">Nucleotide-binding</keyword>
<dbReference type="AlphaFoldDB" id="A0A4R5FDC5"/>
<evidence type="ECO:0000256" key="1">
    <source>
        <dbReference type="ARBA" id="ARBA00000085"/>
    </source>
</evidence>
<dbReference type="PROSITE" id="PS50109">
    <property type="entry name" value="HIS_KIN"/>
    <property type="match status" value="1"/>
</dbReference>
<keyword evidence="4" id="KW-0808">Transferase</keyword>
<dbReference type="Proteomes" id="UP000294814">
    <property type="component" value="Unassembled WGS sequence"/>
</dbReference>
<dbReference type="GO" id="GO:0000155">
    <property type="term" value="F:phosphorelay sensor kinase activity"/>
    <property type="evidence" value="ECO:0007669"/>
    <property type="project" value="InterPro"/>
</dbReference>
<evidence type="ECO:0000256" key="9">
    <source>
        <dbReference type="PROSITE-ProRule" id="PRU00339"/>
    </source>
</evidence>
<keyword evidence="6" id="KW-0418">Kinase</keyword>
<evidence type="ECO:0000256" key="11">
    <source>
        <dbReference type="SAM" id="Phobius"/>
    </source>
</evidence>
<dbReference type="RefSeq" id="WP_131914778.1">
    <property type="nucleotide sequence ID" value="NZ_SMLG01000001.1"/>
</dbReference>
<accession>A0A4R5FDC5</accession>
<evidence type="ECO:0000256" key="5">
    <source>
        <dbReference type="ARBA" id="ARBA00022741"/>
    </source>
</evidence>
<dbReference type="PROSITE" id="PS51257">
    <property type="entry name" value="PROKAR_LIPOPROTEIN"/>
    <property type="match status" value="1"/>
</dbReference>
<keyword evidence="3" id="KW-0597">Phosphoprotein</keyword>
<evidence type="ECO:0000256" key="7">
    <source>
        <dbReference type="ARBA" id="ARBA00022840"/>
    </source>
</evidence>
<comment type="caution">
    <text evidence="13">The sequence shown here is derived from an EMBL/GenBank/DDBJ whole genome shotgun (WGS) entry which is preliminary data.</text>
</comment>
<dbReference type="InterPro" id="IPR011990">
    <property type="entry name" value="TPR-like_helical_dom_sf"/>
</dbReference>
<dbReference type="InterPro" id="IPR011712">
    <property type="entry name" value="Sig_transdc_His_kin_sub3_dim/P"/>
</dbReference>
<dbReference type="SUPFAM" id="SSF55874">
    <property type="entry name" value="ATPase domain of HSP90 chaperone/DNA topoisomerase II/histidine kinase"/>
    <property type="match status" value="1"/>
</dbReference>
<keyword evidence="9" id="KW-0802">TPR repeat</keyword>
<dbReference type="Gene3D" id="1.20.5.1930">
    <property type="match status" value="1"/>
</dbReference>
<dbReference type="GO" id="GO:0046983">
    <property type="term" value="F:protein dimerization activity"/>
    <property type="evidence" value="ECO:0007669"/>
    <property type="project" value="InterPro"/>
</dbReference>
<dbReference type="InterPro" id="IPR003594">
    <property type="entry name" value="HATPase_dom"/>
</dbReference>
<gene>
    <name evidence="13" type="ORF">E0I26_01750</name>
</gene>
<dbReference type="Gene3D" id="1.25.40.10">
    <property type="entry name" value="Tetratricopeptide repeat domain"/>
    <property type="match status" value="2"/>
</dbReference>
<evidence type="ECO:0000256" key="10">
    <source>
        <dbReference type="SAM" id="Coils"/>
    </source>
</evidence>
<evidence type="ECO:0000256" key="3">
    <source>
        <dbReference type="ARBA" id="ARBA00022553"/>
    </source>
</evidence>
<protein>
    <recommendedName>
        <fullName evidence="2">histidine kinase</fullName>
        <ecNumber evidence="2">2.7.13.3</ecNumber>
    </recommendedName>
</protein>
<keyword evidence="11" id="KW-0472">Membrane</keyword>
<feature type="transmembrane region" description="Helical" evidence="11">
    <location>
        <begin position="422"/>
        <end position="439"/>
    </location>
</feature>
<feature type="repeat" description="TPR" evidence="9">
    <location>
        <begin position="195"/>
        <end position="228"/>
    </location>
</feature>
<dbReference type="OrthoDB" id="977000at2"/>
<dbReference type="InterPro" id="IPR050482">
    <property type="entry name" value="Sensor_HK_TwoCompSys"/>
</dbReference>
<evidence type="ECO:0000313" key="14">
    <source>
        <dbReference type="Proteomes" id="UP000294814"/>
    </source>
</evidence>
<dbReference type="GO" id="GO:0005524">
    <property type="term" value="F:ATP binding"/>
    <property type="evidence" value="ECO:0007669"/>
    <property type="project" value="UniProtKB-KW"/>
</dbReference>
<dbReference type="InterPro" id="IPR036890">
    <property type="entry name" value="HATPase_C_sf"/>
</dbReference>
<dbReference type="Gene3D" id="3.30.565.10">
    <property type="entry name" value="Histidine kinase-like ATPase, C-terminal domain"/>
    <property type="match status" value="1"/>
</dbReference>
<keyword evidence="10" id="KW-0175">Coiled coil</keyword>
<evidence type="ECO:0000256" key="8">
    <source>
        <dbReference type="ARBA" id="ARBA00023012"/>
    </source>
</evidence>
<evidence type="ECO:0000259" key="12">
    <source>
        <dbReference type="PROSITE" id="PS50109"/>
    </source>
</evidence>
<dbReference type="PANTHER" id="PTHR24421:SF10">
    <property type="entry name" value="NITRATE_NITRITE SENSOR PROTEIN NARQ"/>
    <property type="match status" value="1"/>
</dbReference>
<dbReference type="PROSITE" id="PS50005">
    <property type="entry name" value="TPR"/>
    <property type="match status" value="1"/>
</dbReference>
<keyword evidence="8" id="KW-0902">Two-component regulatory system</keyword>
<dbReference type="CDD" id="cd16917">
    <property type="entry name" value="HATPase_UhpB-NarQ-NarX-like"/>
    <property type="match status" value="1"/>
</dbReference>
<organism evidence="13 14">
    <name type="scientific">Flavobacterium rhamnosiphilum</name>
    <dbReference type="NCBI Taxonomy" id="2541724"/>
    <lineage>
        <taxon>Bacteria</taxon>
        <taxon>Pseudomonadati</taxon>
        <taxon>Bacteroidota</taxon>
        <taxon>Flavobacteriia</taxon>
        <taxon>Flavobacteriales</taxon>
        <taxon>Flavobacteriaceae</taxon>
        <taxon>Flavobacterium</taxon>
    </lineage>
</organism>
<dbReference type="PANTHER" id="PTHR24421">
    <property type="entry name" value="NITRATE/NITRITE SENSOR PROTEIN NARX-RELATED"/>
    <property type="match status" value="1"/>
</dbReference>
<keyword evidence="14" id="KW-1185">Reference proteome</keyword>
<reference evidence="13 14" key="1">
    <citation type="submission" date="2019-03" db="EMBL/GenBank/DDBJ databases">
        <title>Novel species of Flavobacterium.</title>
        <authorList>
            <person name="Liu Q."/>
            <person name="Xin Y.-H."/>
        </authorList>
    </citation>
    <scope>NUCLEOTIDE SEQUENCE [LARGE SCALE GENOMIC DNA]</scope>
    <source>
        <strain evidence="13 14">LB3P52</strain>
    </source>
</reference>
<evidence type="ECO:0000313" key="13">
    <source>
        <dbReference type="EMBL" id="TDE46835.1"/>
    </source>
</evidence>
<dbReference type="SUPFAM" id="SSF48452">
    <property type="entry name" value="TPR-like"/>
    <property type="match status" value="2"/>
</dbReference>
<dbReference type="EMBL" id="SMLG01000001">
    <property type="protein sequence ID" value="TDE46835.1"/>
    <property type="molecule type" value="Genomic_DNA"/>
</dbReference>
<evidence type="ECO:0000256" key="6">
    <source>
        <dbReference type="ARBA" id="ARBA00022777"/>
    </source>
</evidence>
<dbReference type="InterPro" id="IPR005467">
    <property type="entry name" value="His_kinase_dom"/>
</dbReference>
<dbReference type="Pfam" id="PF02518">
    <property type="entry name" value="HATPase_c"/>
    <property type="match status" value="1"/>
</dbReference>
<dbReference type="EC" id="2.7.13.3" evidence="2"/>
<proteinExistence type="predicted"/>
<keyword evidence="11" id="KW-0812">Transmembrane</keyword>
<feature type="coiled-coil region" evidence="10">
    <location>
        <begin position="518"/>
        <end position="545"/>
    </location>
</feature>
<name>A0A4R5FDC5_9FLAO</name>
<evidence type="ECO:0000256" key="4">
    <source>
        <dbReference type="ARBA" id="ARBA00022679"/>
    </source>
</evidence>
<evidence type="ECO:0000256" key="2">
    <source>
        <dbReference type="ARBA" id="ARBA00012438"/>
    </source>
</evidence>